<protein>
    <submittedName>
        <fullName evidence="10">DedA family protein</fullName>
    </submittedName>
</protein>
<dbReference type="InterPro" id="IPR032816">
    <property type="entry name" value="VTT_dom"/>
</dbReference>
<evidence type="ECO:0000256" key="6">
    <source>
        <dbReference type="ARBA" id="ARBA00023136"/>
    </source>
</evidence>
<feature type="transmembrane region" description="Helical" evidence="7">
    <location>
        <begin position="12"/>
        <end position="31"/>
    </location>
</feature>
<evidence type="ECO:0000313" key="10">
    <source>
        <dbReference type="EMBL" id="MFC4135632.1"/>
    </source>
</evidence>
<name>A0ABV8LX39_9ACTN</name>
<evidence type="ECO:0000256" key="1">
    <source>
        <dbReference type="ARBA" id="ARBA00004651"/>
    </source>
</evidence>
<evidence type="ECO:0000256" key="4">
    <source>
        <dbReference type="ARBA" id="ARBA00022692"/>
    </source>
</evidence>
<evidence type="ECO:0000256" key="8">
    <source>
        <dbReference type="SAM" id="MobiDB-lite"/>
    </source>
</evidence>
<dbReference type="Pfam" id="PF09335">
    <property type="entry name" value="VTT_dom"/>
    <property type="match status" value="1"/>
</dbReference>
<keyword evidence="11" id="KW-1185">Reference proteome</keyword>
<dbReference type="Proteomes" id="UP001595816">
    <property type="component" value="Unassembled WGS sequence"/>
</dbReference>
<gene>
    <name evidence="10" type="ORF">ACFOZ4_33880</name>
</gene>
<comment type="caution">
    <text evidence="10">The sequence shown here is derived from an EMBL/GenBank/DDBJ whole genome shotgun (WGS) entry which is preliminary data.</text>
</comment>
<feature type="region of interest" description="Disordered" evidence="8">
    <location>
        <begin position="188"/>
        <end position="212"/>
    </location>
</feature>
<dbReference type="PANTHER" id="PTHR30353">
    <property type="entry name" value="INNER MEMBRANE PROTEIN DEDA-RELATED"/>
    <property type="match status" value="1"/>
</dbReference>
<evidence type="ECO:0000256" key="2">
    <source>
        <dbReference type="ARBA" id="ARBA00010792"/>
    </source>
</evidence>
<accession>A0ABV8LX39</accession>
<evidence type="ECO:0000256" key="5">
    <source>
        <dbReference type="ARBA" id="ARBA00022989"/>
    </source>
</evidence>
<dbReference type="InterPro" id="IPR032818">
    <property type="entry name" value="DedA-like"/>
</dbReference>
<reference evidence="11" key="1">
    <citation type="journal article" date="2019" name="Int. J. Syst. Evol. Microbiol.">
        <title>The Global Catalogue of Microorganisms (GCM) 10K type strain sequencing project: providing services to taxonomists for standard genome sequencing and annotation.</title>
        <authorList>
            <consortium name="The Broad Institute Genomics Platform"/>
            <consortium name="The Broad Institute Genome Sequencing Center for Infectious Disease"/>
            <person name="Wu L."/>
            <person name="Ma J."/>
        </authorList>
    </citation>
    <scope>NUCLEOTIDE SEQUENCE [LARGE SCALE GENOMIC DNA]</scope>
    <source>
        <strain evidence="11">CGMCC 4.7289</strain>
    </source>
</reference>
<dbReference type="RefSeq" id="WP_253750055.1">
    <property type="nucleotide sequence ID" value="NZ_JAMZDZ010000001.1"/>
</dbReference>
<comment type="subcellular location">
    <subcellularLocation>
        <location evidence="1 7">Cell membrane</location>
        <topology evidence="1 7">Multi-pass membrane protein</topology>
    </subcellularLocation>
</comment>
<keyword evidence="3 7" id="KW-1003">Cell membrane</keyword>
<feature type="transmembrane region" description="Helical" evidence="7">
    <location>
        <begin position="164"/>
        <end position="184"/>
    </location>
</feature>
<feature type="transmembrane region" description="Helical" evidence="7">
    <location>
        <begin position="131"/>
        <end position="152"/>
    </location>
</feature>
<keyword evidence="5 7" id="KW-1133">Transmembrane helix</keyword>
<feature type="domain" description="VTT" evidence="9">
    <location>
        <begin position="31"/>
        <end position="151"/>
    </location>
</feature>
<proteinExistence type="inferred from homology"/>
<comment type="similarity">
    <text evidence="2 7">Belongs to the DedA family.</text>
</comment>
<evidence type="ECO:0000256" key="7">
    <source>
        <dbReference type="RuleBase" id="RU367016"/>
    </source>
</evidence>
<evidence type="ECO:0000259" key="9">
    <source>
        <dbReference type="Pfam" id="PF09335"/>
    </source>
</evidence>
<dbReference type="PANTHER" id="PTHR30353:SF0">
    <property type="entry name" value="TRANSMEMBRANE PROTEIN"/>
    <property type="match status" value="1"/>
</dbReference>
<keyword evidence="4 7" id="KW-0812">Transmembrane</keyword>
<evidence type="ECO:0000256" key="3">
    <source>
        <dbReference type="ARBA" id="ARBA00022475"/>
    </source>
</evidence>
<sequence>MMHILESAAASPWVYLVLFAVAVLDAFFPVVPAETMVITAGGQPNLALVILVAAAGAFAGDHVSYQIGRTAGQGLLRRMPPDSKRRAAYEWASRALQERGGLLLVVARYIPGGRTAATMTTGAAAYPRRRFALFDAIAAVSWALYSGLIGYLGGRAFEDDPLRGLLLGLGIAVSITVAVEAIRLQRRRTARPRTPESRPAPGYADRVESRSN</sequence>
<dbReference type="EMBL" id="JBHSAY010000023">
    <property type="protein sequence ID" value="MFC4135632.1"/>
    <property type="molecule type" value="Genomic_DNA"/>
</dbReference>
<organism evidence="10 11">
    <name type="scientific">Hamadaea flava</name>
    <dbReference type="NCBI Taxonomy" id="1742688"/>
    <lineage>
        <taxon>Bacteria</taxon>
        <taxon>Bacillati</taxon>
        <taxon>Actinomycetota</taxon>
        <taxon>Actinomycetes</taxon>
        <taxon>Micromonosporales</taxon>
        <taxon>Micromonosporaceae</taxon>
        <taxon>Hamadaea</taxon>
    </lineage>
</organism>
<keyword evidence="6 7" id="KW-0472">Membrane</keyword>
<evidence type="ECO:0000313" key="11">
    <source>
        <dbReference type="Proteomes" id="UP001595816"/>
    </source>
</evidence>
<feature type="transmembrane region" description="Helical" evidence="7">
    <location>
        <begin position="37"/>
        <end position="59"/>
    </location>
</feature>